<dbReference type="STRING" id="312017.Q23D57"/>
<evidence type="ECO:0000256" key="5">
    <source>
        <dbReference type="ARBA" id="ARBA00022777"/>
    </source>
</evidence>
<keyword evidence="5 10" id="KW-0418">Kinase</keyword>
<evidence type="ECO:0000313" key="11">
    <source>
        <dbReference type="Proteomes" id="UP000009168"/>
    </source>
</evidence>
<dbReference type="Gene3D" id="3.30.200.20">
    <property type="entry name" value="Phosphorylase Kinase, domain 1"/>
    <property type="match status" value="1"/>
</dbReference>
<proteinExistence type="predicted"/>
<dbReference type="InParanoid" id="Q23D57"/>
<dbReference type="eggNOG" id="KOG0591">
    <property type="taxonomic scope" value="Eukaryota"/>
</dbReference>
<dbReference type="KEGG" id="tet:TTHERM_00049340"/>
<dbReference type="RefSeq" id="XP_001014829.2">
    <property type="nucleotide sequence ID" value="XM_001014829.2"/>
</dbReference>
<evidence type="ECO:0000259" key="9">
    <source>
        <dbReference type="PROSITE" id="PS50011"/>
    </source>
</evidence>
<feature type="domain" description="Protein kinase" evidence="9">
    <location>
        <begin position="12"/>
        <end position="270"/>
    </location>
</feature>
<evidence type="ECO:0000256" key="7">
    <source>
        <dbReference type="ARBA" id="ARBA00047899"/>
    </source>
</evidence>
<keyword evidence="4" id="KW-0547">Nucleotide-binding</keyword>
<evidence type="ECO:0000256" key="4">
    <source>
        <dbReference type="ARBA" id="ARBA00022741"/>
    </source>
</evidence>
<dbReference type="PANTHER" id="PTHR44899">
    <property type="entry name" value="CAMK FAMILY PROTEIN KINASE"/>
    <property type="match status" value="1"/>
</dbReference>
<keyword evidence="2" id="KW-0723">Serine/threonine-protein kinase</keyword>
<evidence type="ECO:0000256" key="1">
    <source>
        <dbReference type="ARBA" id="ARBA00012513"/>
    </source>
</evidence>
<organism evidence="10 11">
    <name type="scientific">Tetrahymena thermophila (strain SB210)</name>
    <dbReference type="NCBI Taxonomy" id="312017"/>
    <lineage>
        <taxon>Eukaryota</taxon>
        <taxon>Sar</taxon>
        <taxon>Alveolata</taxon>
        <taxon>Ciliophora</taxon>
        <taxon>Intramacronucleata</taxon>
        <taxon>Oligohymenophorea</taxon>
        <taxon>Hymenostomatida</taxon>
        <taxon>Tetrahymenina</taxon>
        <taxon>Tetrahymenidae</taxon>
        <taxon>Tetrahymena</taxon>
    </lineage>
</organism>
<evidence type="ECO:0000256" key="3">
    <source>
        <dbReference type="ARBA" id="ARBA00022679"/>
    </source>
</evidence>
<dbReference type="GO" id="GO:0005524">
    <property type="term" value="F:ATP binding"/>
    <property type="evidence" value="ECO:0007669"/>
    <property type="project" value="UniProtKB-KW"/>
</dbReference>
<evidence type="ECO:0000256" key="2">
    <source>
        <dbReference type="ARBA" id="ARBA00022527"/>
    </source>
</evidence>
<dbReference type="OrthoDB" id="248923at2759"/>
<gene>
    <name evidence="10" type="ORF">TTHERM_00049340</name>
</gene>
<sequence>MQAFVEGLFPNYRYIHTLGEGKLTGSCKVIDLVSGQELCVKLIYIKGISEENLKNMVQMIQKISSINSPYLTNIVNSAYNNDKSHFVIVSEFMRGGNLQDEIIKHVNEKKVILEDDIWNYIFQISNGLKALHENKITHKNLKSTNIYFSEDKKQIKIGDVGIKQFLDIEKQQQFNGCPYSMSPEGFRGRFTKKSDIWSLGCIIYEVAAQTPPFWSNDLEDLKRKVDNTRYSKIINISKHFTYLIESILNPNMKLRPELKNILKYSTQAQFKNSNLEKVLFPKKDPKRLSQLKINNPQINQSITKNASTSTTSFLPKINDFQNFKLPQTIEQQNSVRSSQRSMNYQQYKPQALKLKRFSLNKSQSQKSDLANNIEMDTSDLMNSTIIGHGYNQTTNKLKDDTTKDTNITLNNSYSLINSKSELNKQPQSFYSPKPLSINKNFFKSKKNNNNELNQSIQIDVQQKQQQILQQQQLKQSQLLQRKCVPRDLCSNMILSRKYNYQQYLNGYNKQQQEERQIVFMTDVARVVKLKSSSVASLQNQGIR</sequence>
<name>Q23D57_TETTS</name>
<dbReference type="EMBL" id="GG662712">
    <property type="protein sequence ID" value="EAR94574.2"/>
    <property type="molecule type" value="Genomic_DNA"/>
</dbReference>
<evidence type="ECO:0000256" key="8">
    <source>
        <dbReference type="ARBA" id="ARBA00048679"/>
    </source>
</evidence>
<dbReference type="PROSITE" id="PS50011">
    <property type="entry name" value="PROTEIN_KINASE_DOM"/>
    <property type="match status" value="1"/>
</dbReference>
<dbReference type="InterPro" id="IPR011009">
    <property type="entry name" value="Kinase-like_dom_sf"/>
</dbReference>
<dbReference type="Pfam" id="PF00069">
    <property type="entry name" value="Pkinase"/>
    <property type="match status" value="1"/>
</dbReference>
<dbReference type="HOGENOM" id="CLU_449412_0_0_1"/>
<dbReference type="SUPFAM" id="SSF56112">
    <property type="entry name" value="Protein kinase-like (PK-like)"/>
    <property type="match status" value="1"/>
</dbReference>
<comment type="catalytic activity">
    <reaction evidence="7">
        <text>L-threonyl-[protein] + ATP = O-phospho-L-threonyl-[protein] + ADP + H(+)</text>
        <dbReference type="Rhea" id="RHEA:46608"/>
        <dbReference type="Rhea" id="RHEA-COMP:11060"/>
        <dbReference type="Rhea" id="RHEA-COMP:11605"/>
        <dbReference type="ChEBI" id="CHEBI:15378"/>
        <dbReference type="ChEBI" id="CHEBI:30013"/>
        <dbReference type="ChEBI" id="CHEBI:30616"/>
        <dbReference type="ChEBI" id="CHEBI:61977"/>
        <dbReference type="ChEBI" id="CHEBI:456216"/>
        <dbReference type="EC" id="2.7.11.1"/>
    </reaction>
</comment>
<dbReference type="AlphaFoldDB" id="Q23D57"/>
<dbReference type="EC" id="2.7.11.1" evidence="1"/>
<dbReference type="GeneID" id="7830980"/>
<keyword evidence="6" id="KW-0067">ATP-binding</keyword>
<dbReference type="Proteomes" id="UP000009168">
    <property type="component" value="Unassembled WGS sequence"/>
</dbReference>
<keyword evidence="11" id="KW-1185">Reference proteome</keyword>
<evidence type="ECO:0000313" key="10">
    <source>
        <dbReference type="EMBL" id="EAR94574.2"/>
    </source>
</evidence>
<accession>Q23D57</accession>
<dbReference type="PANTHER" id="PTHR44899:SF3">
    <property type="entry name" value="SERINE_THREONINE-PROTEIN KINASE NEK1"/>
    <property type="match status" value="1"/>
</dbReference>
<comment type="catalytic activity">
    <reaction evidence="8">
        <text>L-seryl-[protein] + ATP = O-phospho-L-seryl-[protein] + ADP + H(+)</text>
        <dbReference type="Rhea" id="RHEA:17989"/>
        <dbReference type="Rhea" id="RHEA-COMP:9863"/>
        <dbReference type="Rhea" id="RHEA-COMP:11604"/>
        <dbReference type="ChEBI" id="CHEBI:15378"/>
        <dbReference type="ChEBI" id="CHEBI:29999"/>
        <dbReference type="ChEBI" id="CHEBI:30616"/>
        <dbReference type="ChEBI" id="CHEBI:83421"/>
        <dbReference type="ChEBI" id="CHEBI:456216"/>
        <dbReference type="EC" id="2.7.11.1"/>
    </reaction>
</comment>
<evidence type="ECO:0000256" key="6">
    <source>
        <dbReference type="ARBA" id="ARBA00022840"/>
    </source>
</evidence>
<dbReference type="Gene3D" id="1.10.510.10">
    <property type="entry name" value="Transferase(Phosphotransferase) domain 1"/>
    <property type="match status" value="1"/>
</dbReference>
<protein>
    <recommendedName>
        <fullName evidence="1">non-specific serine/threonine protein kinase</fullName>
        <ecNumber evidence="1">2.7.11.1</ecNumber>
    </recommendedName>
</protein>
<dbReference type="InterPro" id="IPR000719">
    <property type="entry name" value="Prot_kinase_dom"/>
</dbReference>
<dbReference type="GO" id="GO:0004674">
    <property type="term" value="F:protein serine/threonine kinase activity"/>
    <property type="evidence" value="ECO:0007669"/>
    <property type="project" value="UniProtKB-KW"/>
</dbReference>
<dbReference type="InterPro" id="IPR051131">
    <property type="entry name" value="NEK_Ser/Thr_kinase_NIMA"/>
</dbReference>
<keyword evidence="3" id="KW-0808">Transferase</keyword>
<reference evidence="11" key="1">
    <citation type="journal article" date="2006" name="PLoS Biol.">
        <title>Macronuclear genome sequence of the ciliate Tetrahymena thermophila, a model eukaryote.</title>
        <authorList>
            <person name="Eisen J.A."/>
            <person name="Coyne R.S."/>
            <person name="Wu M."/>
            <person name="Wu D."/>
            <person name="Thiagarajan M."/>
            <person name="Wortman J.R."/>
            <person name="Badger J.H."/>
            <person name="Ren Q."/>
            <person name="Amedeo P."/>
            <person name="Jones K.M."/>
            <person name="Tallon L.J."/>
            <person name="Delcher A.L."/>
            <person name="Salzberg S.L."/>
            <person name="Silva J.C."/>
            <person name="Haas B.J."/>
            <person name="Majoros W.H."/>
            <person name="Farzad M."/>
            <person name="Carlton J.M."/>
            <person name="Smith R.K. Jr."/>
            <person name="Garg J."/>
            <person name="Pearlman R.E."/>
            <person name="Karrer K.M."/>
            <person name="Sun L."/>
            <person name="Manning G."/>
            <person name="Elde N.C."/>
            <person name="Turkewitz A.P."/>
            <person name="Asai D.J."/>
            <person name="Wilkes D.E."/>
            <person name="Wang Y."/>
            <person name="Cai H."/>
            <person name="Collins K."/>
            <person name="Stewart B.A."/>
            <person name="Lee S.R."/>
            <person name="Wilamowska K."/>
            <person name="Weinberg Z."/>
            <person name="Ruzzo W.L."/>
            <person name="Wloga D."/>
            <person name="Gaertig J."/>
            <person name="Frankel J."/>
            <person name="Tsao C.-C."/>
            <person name="Gorovsky M.A."/>
            <person name="Keeling P.J."/>
            <person name="Waller R.F."/>
            <person name="Patron N.J."/>
            <person name="Cherry J.M."/>
            <person name="Stover N.A."/>
            <person name="Krieger C.J."/>
            <person name="del Toro C."/>
            <person name="Ryder H.F."/>
            <person name="Williamson S.C."/>
            <person name="Barbeau R.A."/>
            <person name="Hamilton E.P."/>
            <person name="Orias E."/>
        </authorList>
    </citation>
    <scope>NUCLEOTIDE SEQUENCE [LARGE SCALE GENOMIC DNA]</scope>
    <source>
        <strain evidence="11">SB210</strain>
    </source>
</reference>